<name>A0A167VAC7_9AGAM</name>
<gene>
    <name evidence="2" type="ORF">FIBSPDRAFT_878132</name>
</gene>
<evidence type="ECO:0000256" key="1">
    <source>
        <dbReference type="SAM" id="Phobius"/>
    </source>
</evidence>
<sequence length="56" mass="6228">GSNKSTATCFPFKFPLDPLASAACAFVLLGLEDSWALNWVLRVDAIIKRLKFNQSR</sequence>
<organism evidence="2 3">
    <name type="scientific">Athelia psychrophila</name>
    <dbReference type="NCBI Taxonomy" id="1759441"/>
    <lineage>
        <taxon>Eukaryota</taxon>
        <taxon>Fungi</taxon>
        <taxon>Dikarya</taxon>
        <taxon>Basidiomycota</taxon>
        <taxon>Agaricomycotina</taxon>
        <taxon>Agaricomycetes</taxon>
        <taxon>Agaricomycetidae</taxon>
        <taxon>Atheliales</taxon>
        <taxon>Atheliaceae</taxon>
        <taxon>Athelia</taxon>
    </lineage>
</organism>
<dbReference type="AlphaFoldDB" id="A0A167VAC7"/>
<keyword evidence="1" id="KW-1133">Transmembrane helix</keyword>
<keyword evidence="3" id="KW-1185">Reference proteome</keyword>
<feature type="non-terminal residue" evidence="2">
    <location>
        <position position="1"/>
    </location>
</feature>
<dbReference type="Proteomes" id="UP000076532">
    <property type="component" value="Unassembled WGS sequence"/>
</dbReference>
<proteinExistence type="predicted"/>
<evidence type="ECO:0000313" key="2">
    <source>
        <dbReference type="EMBL" id="KZP04801.1"/>
    </source>
</evidence>
<evidence type="ECO:0000313" key="3">
    <source>
        <dbReference type="Proteomes" id="UP000076532"/>
    </source>
</evidence>
<protein>
    <submittedName>
        <fullName evidence="2">Uncharacterized protein</fullName>
    </submittedName>
</protein>
<reference evidence="2 3" key="1">
    <citation type="journal article" date="2016" name="Mol. Biol. Evol.">
        <title>Comparative Genomics of Early-Diverging Mushroom-Forming Fungi Provides Insights into the Origins of Lignocellulose Decay Capabilities.</title>
        <authorList>
            <person name="Nagy L.G."/>
            <person name="Riley R."/>
            <person name="Tritt A."/>
            <person name="Adam C."/>
            <person name="Daum C."/>
            <person name="Floudas D."/>
            <person name="Sun H."/>
            <person name="Yadav J.S."/>
            <person name="Pangilinan J."/>
            <person name="Larsson K.H."/>
            <person name="Matsuura K."/>
            <person name="Barry K."/>
            <person name="Labutti K."/>
            <person name="Kuo R."/>
            <person name="Ohm R.A."/>
            <person name="Bhattacharya S.S."/>
            <person name="Shirouzu T."/>
            <person name="Yoshinaga Y."/>
            <person name="Martin F.M."/>
            <person name="Grigoriev I.V."/>
            <person name="Hibbett D.S."/>
        </authorList>
    </citation>
    <scope>NUCLEOTIDE SEQUENCE [LARGE SCALE GENOMIC DNA]</scope>
    <source>
        <strain evidence="2 3">CBS 109695</strain>
    </source>
</reference>
<keyword evidence="1" id="KW-0472">Membrane</keyword>
<keyword evidence="1" id="KW-0812">Transmembrane</keyword>
<dbReference type="EMBL" id="KV417887">
    <property type="protein sequence ID" value="KZP04801.1"/>
    <property type="molecule type" value="Genomic_DNA"/>
</dbReference>
<feature type="transmembrane region" description="Helical" evidence="1">
    <location>
        <begin position="20"/>
        <end position="41"/>
    </location>
</feature>
<accession>A0A167VAC7</accession>